<dbReference type="GO" id="GO:0009234">
    <property type="term" value="P:menaquinone biosynthetic process"/>
    <property type="evidence" value="ECO:0007669"/>
    <property type="project" value="UniProtKB-UniRule"/>
</dbReference>
<dbReference type="InterPro" id="IPR000873">
    <property type="entry name" value="AMP-dep_synth/lig_dom"/>
</dbReference>
<feature type="domain" description="AMP-dependent synthetase/ligase" evidence="6">
    <location>
        <begin position="6"/>
        <end position="332"/>
    </location>
</feature>
<dbReference type="PANTHER" id="PTHR43201:SF5">
    <property type="entry name" value="MEDIUM-CHAIN ACYL-COA LIGASE ACSF2, MITOCHONDRIAL"/>
    <property type="match status" value="1"/>
</dbReference>
<dbReference type="PATRIC" id="fig|74704.6.peg.2044"/>
<dbReference type="RefSeq" id="WP_019468058.1">
    <property type="nucleotide sequence ID" value="NZ_LAKJ01000037.1"/>
</dbReference>
<comment type="similarity">
    <text evidence="5">Belongs to the ATP-dependent AMP-binding enzyme family. MenE subfamily.</text>
</comment>
<dbReference type="InterPro" id="IPR025110">
    <property type="entry name" value="AMP-bd_C"/>
</dbReference>
<comment type="catalytic activity">
    <reaction evidence="5">
        <text>2-succinylbenzoate + ATP + CoA = 2-succinylbenzoyl-CoA + AMP + diphosphate</text>
        <dbReference type="Rhea" id="RHEA:17009"/>
        <dbReference type="ChEBI" id="CHEBI:18325"/>
        <dbReference type="ChEBI" id="CHEBI:30616"/>
        <dbReference type="ChEBI" id="CHEBI:33019"/>
        <dbReference type="ChEBI" id="CHEBI:57287"/>
        <dbReference type="ChEBI" id="CHEBI:57364"/>
        <dbReference type="ChEBI" id="CHEBI:456215"/>
        <dbReference type="EC" id="6.2.1.26"/>
    </reaction>
</comment>
<evidence type="ECO:0000259" key="6">
    <source>
        <dbReference type="Pfam" id="PF00501"/>
    </source>
</evidence>
<proteinExistence type="inferred from homology"/>
<dbReference type="GO" id="GO:0031956">
    <property type="term" value="F:medium-chain fatty acid-CoA ligase activity"/>
    <property type="evidence" value="ECO:0007669"/>
    <property type="project" value="TreeGrafter"/>
</dbReference>
<dbReference type="Pfam" id="PF13193">
    <property type="entry name" value="AMP-binding_C"/>
    <property type="match status" value="1"/>
</dbReference>
<protein>
    <recommendedName>
        <fullName evidence="5">2-succinylbenzoate--CoA ligase</fullName>
        <ecNumber evidence="5">6.2.1.26</ecNumber>
    </recommendedName>
    <alternativeName>
        <fullName evidence="5">o-succinylbenzoyl-CoA synthetase</fullName>
        <shortName evidence="5">OSB-CoA synthetase</shortName>
    </alternativeName>
</protein>
<evidence type="ECO:0000256" key="2">
    <source>
        <dbReference type="ARBA" id="ARBA00022598"/>
    </source>
</evidence>
<dbReference type="NCBIfam" id="TIGR01923">
    <property type="entry name" value="menE"/>
    <property type="match status" value="1"/>
</dbReference>
<evidence type="ECO:0000256" key="4">
    <source>
        <dbReference type="ARBA" id="ARBA00022840"/>
    </source>
</evidence>
<dbReference type="EC" id="6.2.1.26" evidence="5"/>
<reference evidence="8 9" key="1">
    <citation type="submission" date="2015-03" db="EMBL/GenBank/DDBJ databases">
        <title>Genome Assembly of Staphylococcus cohnii subsp. cohnii strain G22B2.</title>
        <authorList>
            <person name="Nair G."/>
            <person name="Kaur G."/>
            <person name="Khatri I."/>
            <person name="Singh N.K."/>
            <person name="Sathyabama S."/>
            <person name="Maurya S.K."/>
            <person name="Subramanian S."/>
            <person name="Agrewala J.N."/>
            <person name="Mayilraj S."/>
        </authorList>
    </citation>
    <scope>NUCLEOTIDE SEQUENCE [LARGE SCALE GENOMIC DNA]</scope>
    <source>
        <strain evidence="8 9">G22B2</strain>
    </source>
</reference>
<evidence type="ECO:0000256" key="1">
    <source>
        <dbReference type="ARBA" id="ARBA00022428"/>
    </source>
</evidence>
<evidence type="ECO:0000256" key="3">
    <source>
        <dbReference type="ARBA" id="ARBA00022741"/>
    </source>
</evidence>
<dbReference type="InterPro" id="IPR045851">
    <property type="entry name" value="AMP-bd_C_sf"/>
</dbReference>
<evidence type="ECO:0000313" key="9">
    <source>
        <dbReference type="Proteomes" id="UP000034455"/>
    </source>
</evidence>
<keyword evidence="3 5" id="KW-0547">Nucleotide-binding</keyword>
<dbReference type="InterPro" id="IPR010192">
    <property type="entry name" value="MenE"/>
</dbReference>
<name>A0A0M2NRP1_STACC</name>
<dbReference type="PANTHER" id="PTHR43201">
    <property type="entry name" value="ACYL-COA SYNTHETASE"/>
    <property type="match status" value="1"/>
</dbReference>
<keyword evidence="2 5" id="KW-0436">Ligase</keyword>
<sequence>MEFWLKTQAKQNGDKIFIDDGTNKITFASMYYEASRLAYQIKQLKKKRIGIYIENQIESITLINALWLAGVEIVMLNTRLTKEEMQNQLYSIETDTVITTNNLLLQDIKIIDFNELRKEVSDNTFEAIFNLDRIASIMFTSGTTGPQKAVPQTFSNHYASAVGCKESLGFGQDTKWLSVLPIYHISGLSVILRALMEGFTVRIAAKFKSQVILEIIQKELPTHVSLVPQTLKWLMEEGLDQPFNIQKILLGGAKLSSTLIENALKSELPIYNSFGMTETCSQFLTASPNMLAKRYDTVGKPSENVFVKIKDPNDQGHGELLIKGDNVMNGYLYPENLMATFENGYFKTGDIAEIDEDGYVMIYDRRKDLIISGGENIYPYQIESVAKLHESIVDAMCIGEHDSTWGEVPYLYYVSKTELSNEELLAHFKTHIAKYKIPKYFKHATELPYTSTGKLQRKHLKN</sequence>
<comment type="function">
    <text evidence="5">Converts 2-succinylbenzoate (OSB) to 2-succinylbenzoyl-CoA (OSB-CoA).</text>
</comment>
<dbReference type="EMBL" id="LAKJ01000037">
    <property type="protein sequence ID" value="KKI62702.1"/>
    <property type="molecule type" value="Genomic_DNA"/>
</dbReference>
<dbReference type="InterPro" id="IPR042099">
    <property type="entry name" value="ANL_N_sf"/>
</dbReference>
<feature type="domain" description="AMP-binding enzyme C-terminal" evidence="7">
    <location>
        <begin position="381"/>
        <end position="454"/>
    </location>
</feature>
<dbReference type="AlphaFoldDB" id="A0A0M2NRP1"/>
<dbReference type="GO" id="GO:0008756">
    <property type="term" value="F:o-succinylbenzoate-CoA ligase activity"/>
    <property type="evidence" value="ECO:0007669"/>
    <property type="project" value="UniProtKB-UniRule"/>
</dbReference>
<dbReference type="Pfam" id="PF00501">
    <property type="entry name" value="AMP-binding"/>
    <property type="match status" value="1"/>
</dbReference>
<organism evidence="8 9">
    <name type="scientific">Staphylococcus cohnii subsp. cohnii</name>
    <dbReference type="NCBI Taxonomy" id="74704"/>
    <lineage>
        <taxon>Bacteria</taxon>
        <taxon>Bacillati</taxon>
        <taxon>Bacillota</taxon>
        <taxon>Bacilli</taxon>
        <taxon>Bacillales</taxon>
        <taxon>Staphylococcaceae</taxon>
        <taxon>Staphylococcus</taxon>
        <taxon>Staphylococcus cohnii species complex</taxon>
    </lineage>
</organism>
<comment type="caution">
    <text evidence="8">The sequence shown here is derived from an EMBL/GenBank/DDBJ whole genome shotgun (WGS) entry which is preliminary data.</text>
</comment>
<gene>
    <name evidence="5" type="primary">menE</name>
    <name evidence="8" type="ORF">UF66_1987</name>
</gene>
<comment type="pathway">
    <text evidence="5">Quinol/quinone metabolism; 1,4-dihydroxy-2-naphthoate biosynthesis; 1,4-dihydroxy-2-naphthoate from chorismate: step 5/7.</text>
</comment>
<dbReference type="UniPathway" id="UPA01057">
    <property type="reaction ID" value="UER00166"/>
</dbReference>
<comment type="pathway">
    <text evidence="5">Quinol/quinone metabolism; menaquinone biosynthesis.</text>
</comment>
<evidence type="ECO:0000313" key="8">
    <source>
        <dbReference type="EMBL" id="KKI62702.1"/>
    </source>
</evidence>
<dbReference type="Gene3D" id="3.30.300.30">
    <property type="match status" value="1"/>
</dbReference>
<dbReference type="Proteomes" id="UP000034455">
    <property type="component" value="Unassembled WGS sequence"/>
</dbReference>
<dbReference type="HAMAP" id="MF_00731">
    <property type="entry name" value="MenE"/>
    <property type="match status" value="1"/>
</dbReference>
<evidence type="ECO:0000256" key="5">
    <source>
        <dbReference type="HAMAP-Rule" id="MF_00731"/>
    </source>
</evidence>
<dbReference type="GO" id="GO:0006631">
    <property type="term" value="P:fatty acid metabolic process"/>
    <property type="evidence" value="ECO:0007669"/>
    <property type="project" value="TreeGrafter"/>
</dbReference>
<dbReference type="UniPathway" id="UPA00079"/>
<dbReference type="GO" id="GO:0005524">
    <property type="term" value="F:ATP binding"/>
    <property type="evidence" value="ECO:0007669"/>
    <property type="project" value="UniProtKB-KW"/>
</dbReference>
<keyword evidence="1 5" id="KW-0474">Menaquinone biosynthesis</keyword>
<keyword evidence="4 5" id="KW-0067">ATP-binding</keyword>
<dbReference type="SUPFAM" id="SSF56801">
    <property type="entry name" value="Acetyl-CoA synthetase-like"/>
    <property type="match status" value="1"/>
</dbReference>
<dbReference type="Gene3D" id="3.40.50.12780">
    <property type="entry name" value="N-terminal domain of ligase-like"/>
    <property type="match status" value="1"/>
</dbReference>
<accession>A0A0M2NRP1</accession>
<evidence type="ECO:0000259" key="7">
    <source>
        <dbReference type="Pfam" id="PF13193"/>
    </source>
</evidence>